<dbReference type="PROSITE" id="PS50294">
    <property type="entry name" value="WD_REPEATS_REGION"/>
    <property type="match status" value="1"/>
</dbReference>
<dbReference type="FunFam" id="2.130.10.10:FF:000661">
    <property type="entry name" value="Uncharacterized protein, isoform A"/>
    <property type="match status" value="1"/>
</dbReference>
<dbReference type="AlphaFoldDB" id="E0VHB1"/>
<dbReference type="InterPro" id="IPR036322">
    <property type="entry name" value="WD40_repeat_dom_sf"/>
</dbReference>
<dbReference type="PROSITE" id="PS50082">
    <property type="entry name" value="WD_REPEATS_2"/>
    <property type="match status" value="1"/>
</dbReference>
<evidence type="ECO:0000256" key="4">
    <source>
        <dbReference type="PROSITE-ProRule" id="PRU00221"/>
    </source>
</evidence>
<sequence>MAASVIGIGPSWLYRRQMGMKNCLGTKNHIYEQMYSNILPYGSWDHTFNNTYTSVHGGVFCLEFSPEGSLLVAACEKRSVLLFDPLTHKRINTVENAHLDCVNCIRFLDSRSFATCSDDFTVALWDARNLNKKVRTLKGHSNWVKNIEYSPQDGLLVTSGFDGSILTWEMNTYREEGVTYKKIFSTNGLMRTRLTPDASKMIICTTGGYLIIIHNLDLNSMGQDLEGFKPNMYRLMQLSQTVLPIASDFTHLFRGHGKRNRVEFITDFPEGDDAEVVSSLQIHPEGHLAISRNVSNNEKSEWSCIHNIEEIMGSDESEYGDEEDEIDVCRPMDWAGSTESISTTPSYIIQHSTNERPGNTEREVSEHRDLPVSASDVWEALVAIQEARIRRETDRLASEMSVGQMFRRQAMDTDIQSRSVIFNNRIFVTRVLPGLNHTNNSNGESTQGSVESSSDVHNTTLRSLSVLKSKNNNYRKYRSSTFFGSCRMNSERKILARQRYTSLYRRSLVGQYDRTSIYRKPIYNRRKIKLKKLKPSVKLNTSYEINETRRLQGESENERLLVTRDSRGEASCSKTFSSETNKNLSKCLNLNFKNITPELNSNDSFLQETLPTVNDSPNCPRNDLNVIEDNENTNRVISNNSNNNNNNDNNLNGDLNTSCEAIKRGESAITDDGDFKKEIKKRNMCRKIDYTESSRTNFEGSESQSSEGNDFKNLENNHSSSSSASHRNETLTSSSQLPVETTESASSKKKKTILMGVFKAGNENGIKGTSMRKHNVATVTVSSPTSIATKSSSSKNNLSQTEEQNPKGNFQYKSSRNINDCTRRNENSCVAKRNCTNVKTGNTCNVGTSKEKKNNTSSSRNSILSLNKKIHLNTRRLTHYVEEPNLGRGFIKELCVSPDGRIICSPFGNGIRLLSFSATVQDVFHCYPPSPPIPLHELTLNIAHTDIVVSTKFSPFHNLLVSGCLSGKIVYYQPFF</sequence>
<comment type="similarity">
    <text evidence="1">Belongs to the WD repeat DCAF10 family.</text>
</comment>
<feature type="compositionally biased region" description="Polar residues" evidence="5">
    <location>
        <begin position="730"/>
        <end position="739"/>
    </location>
</feature>
<dbReference type="OrthoDB" id="20669at2759"/>
<gene>
    <name evidence="7" type="primary">8238551</name>
    <name evidence="6" type="ORF">Phum_PHUM204570</name>
</gene>
<dbReference type="PROSITE" id="PS00678">
    <property type="entry name" value="WD_REPEATS_1"/>
    <property type="match status" value="1"/>
</dbReference>
<keyword evidence="8" id="KW-1185">Reference proteome</keyword>
<dbReference type="GeneID" id="8238551"/>
<evidence type="ECO:0000313" key="8">
    <source>
        <dbReference type="Proteomes" id="UP000009046"/>
    </source>
</evidence>
<dbReference type="KEGG" id="phu:Phum_PHUM204570"/>
<reference evidence="6" key="1">
    <citation type="submission" date="2007-04" db="EMBL/GenBank/DDBJ databases">
        <title>Annotation of Pediculus humanus corporis strain USDA.</title>
        <authorList>
            <person name="Kirkness E."/>
            <person name="Hannick L."/>
            <person name="Hass B."/>
            <person name="Bruggner R."/>
            <person name="Lawson D."/>
            <person name="Bidwell S."/>
            <person name="Joardar V."/>
            <person name="Caler E."/>
            <person name="Walenz B."/>
            <person name="Inman J."/>
            <person name="Schobel S."/>
            <person name="Galinsky K."/>
            <person name="Amedeo P."/>
            <person name="Strausberg R."/>
        </authorList>
    </citation>
    <scope>NUCLEOTIDE SEQUENCE</scope>
    <source>
        <strain evidence="6">USDA</strain>
    </source>
</reference>
<dbReference type="InterPro" id="IPR015943">
    <property type="entry name" value="WD40/YVTN_repeat-like_dom_sf"/>
</dbReference>
<feature type="region of interest" description="Disordered" evidence="5">
    <location>
        <begin position="434"/>
        <end position="457"/>
    </location>
</feature>
<dbReference type="Pfam" id="PF00400">
    <property type="entry name" value="WD40"/>
    <property type="match status" value="4"/>
</dbReference>
<dbReference type="HOGENOM" id="CLU_304473_0_0_1"/>
<keyword evidence="2 4" id="KW-0853">WD repeat</keyword>
<feature type="repeat" description="WD" evidence="4">
    <location>
        <begin position="137"/>
        <end position="178"/>
    </location>
</feature>
<dbReference type="STRING" id="121224.E0VHB1"/>
<feature type="compositionally biased region" description="Polar residues" evidence="5">
    <location>
        <begin position="796"/>
        <end position="814"/>
    </location>
</feature>
<feature type="compositionally biased region" description="Polar residues" evidence="5">
    <location>
        <begin position="694"/>
        <end position="708"/>
    </location>
</feature>
<dbReference type="CTD" id="8238551"/>
<feature type="compositionally biased region" description="Polar residues" evidence="5">
    <location>
        <begin position="436"/>
        <end position="457"/>
    </location>
</feature>
<dbReference type="eggNOG" id="KOG4155">
    <property type="taxonomic scope" value="Eukaryota"/>
</dbReference>
<evidence type="ECO:0000313" key="6">
    <source>
        <dbReference type="EMBL" id="EEB12767.1"/>
    </source>
</evidence>
<dbReference type="PANTHER" id="PTHR14588">
    <property type="entry name" value="DDB1- AND CUL4-ASSOCIATED FACTOR 10"/>
    <property type="match status" value="1"/>
</dbReference>
<evidence type="ECO:0000313" key="7">
    <source>
        <dbReference type="EnsemblMetazoa" id="PHUM204570-PA"/>
    </source>
</evidence>
<evidence type="ECO:0000256" key="2">
    <source>
        <dbReference type="ARBA" id="ARBA00022574"/>
    </source>
</evidence>
<dbReference type="EMBL" id="AAZO01002372">
    <property type="status" value="NOT_ANNOTATED_CDS"/>
    <property type="molecule type" value="Genomic_DNA"/>
</dbReference>
<evidence type="ECO:0000256" key="5">
    <source>
        <dbReference type="SAM" id="MobiDB-lite"/>
    </source>
</evidence>
<feature type="region of interest" description="Disordered" evidence="5">
    <location>
        <begin position="780"/>
        <end position="814"/>
    </location>
</feature>
<dbReference type="InterPro" id="IPR039085">
    <property type="entry name" value="DCA10"/>
</dbReference>
<dbReference type="Gene3D" id="2.130.10.10">
    <property type="entry name" value="YVTN repeat-like/Quinoprotein amine dehydrogenase"/>
    <property type="match status" value="2"/>
</dbReference>
<feature type="compositionally biased region" description="Low complexity" evidence="5">
    <location>
        <begin position="782"/>
        <end position="795"/>
    </location>
</feature>
<proteinExistence type="inferred from homology"/>
<name>E0VHB1_PEDHC</name>
<dbReference type="PANTHER" id="PTHR14588:SF2">
    <property type="entry name" value="DDB1- AND CUL4-ASSOCIATED FACTOR 10"/>
    <property type="match status" value="1"/>
</dbReference>
<dbReference type="SUPFAM" id="SSF50978">
    <property type="entry name" value="WD40 repeat-like"/>
    <property type="match status" value="2"/>
</dbReference>
<dbReference type="OMA" id="IVWHQPV"/>
<dbReference type="RefSeq" id="XP_002425505.1">
    <property type="nucleotide sequence ID" value="XM_002425460.1"/>
</dbReference>
<dbReference type="GO" id="GO:0080008">
    <property type="term" value="C:Cul4-RING E3 ubiquitin ligase complex"/>
    <property type="evidence" value="ECO:0007669"/>
    <property type="project" value="TreeGrafter"/>
</dbReference>
<feature type="region of interest" description="Disordered" evidence="5">
    <location>
        <begin position="694"/>
        <end position="748"/>
    </location>
</feature>
<dbReference type="VEuPathDB" id="VectorBase:PHUM204570"/>
<reference evidence="7" key="3">
    <citation type="submission" date="2021-02" db="UniProtKB">
        <authorList>
            <consortium name="EnsemblMetazoa"/>
        </authorList>
    </citation>
    <scope>IDENTIFICATION</scope>
    <source>
        <strain evidence="7">USDA</strain>
    </source>
</reference>
<evidence type="ECO:0000256" key="1">
    <source>
        <dbReference type="ARBA" id="ARBA00005903"/>
    </source>
</evidence>
<accession>E0VHB1</accession>
<dbReference type="EnsemblMetazoa" id="PHUM204570-RA">
    <property type="protein sequence ID" value="PHUM204570-PA"/>
    <property type="gene ID" value="PHUM204570"/>
</dbReference>
<reference evidence="6" key="2">
    <citation type="submission" date="2007-04" db="EMBL/GenBank/DDBJ databases">
        <title>The genome of the human body louse.</title>
        <authorList>
            <consortium name="The Human Body Louse Genome Consortium"/>
            <person name="Kirkness E."/>
            <person name="Walenz B."/>
            <person name="Hass B."/>
            <person name="Bruggner R."/>
            <person name="Strausberg R."/>
        </authorList>
    </citation>
    <scope>NUCLEOTIDE SEQUENCE</scope>
    <source>
        <strain evidence="6">USDA</strain>
    </source>
</reference>
<evidence type="ECO:0000256" key="3">
    <source>
        <dbReference type="ARBA" id="ARBA00022737"/>
    </source>
</evidence>
<protein>
    <submittedName>
        <fullName evidence="6 7">Uncharacterized protein</fullName>
    </submittedName>
</protein>
<dbReference type="EMBL" id="DS235165">
    <property type="protein sequence ID" value="EEB12767.1"/>
    <property type="molecule type" value="Genomic_DNA"/>
</dbReference>
<dbReference type="InterPro" id="IPR001680">
    <property type="entry name" value="WD40_rpt"/>
</dbReference>
<dbReference type="FunCoup" id="E0VHB1">
    <property type="interactions" value="490"/>
</dbReference>
<dbReference type="Proteomes" id="UP000009046">
    <property type="component" value="Unassembled WGS sequence"/>
</dbReference>
<dbReference type="InterPro" id="IPR019775">
    <property type="entry name" value="WD40_repeat_CS"/>
</dbReference>
<dbReference type="SMART" id="SM00320">
    <property type="entry name" value="WD40"/>
    <property type="match status" value="4"/>
</dbReference>
<keyword evidence="3" id="KW-0677">Repeat</keyword>
<dbReference type="InParanoid" id="E0VHB1"/>
<organism>
    <name type="scientific">Pediculus humanus subsp. corporis</name>
    <name type="common">Body louse</name>
    <dbReference type="NCBI Taxonomy" id="121224"/>
    <lineage>
        <taxon>Eukaryota</taxon>
        <taxon>Metazoa</taxon>
        <taxon>Ecdysozoa</taxon>
        <taxon>Arthropoda</taxon>
        <taxon>Hexapoda</taxon>
        <taxon>Insecta</taxon>
        <taxon>Pterygota</taxon>
        <taxon>Neoptera</taxon>
        <taxon>Paraneoptera</taxon>
        <taxon>Psocodea</taxon>
        <taxon>Troctomorpha</taxon>
        <taxon>Phthiraptera</taxon>
        <taxon>Anoplura</taxon>
        <taxon>Pediculidae</taxon>
        <taxon>Pediculus</taxon>
    </lineage>
</organism>